<comment type="caution">
    <text evidence="1">The sequence shown here is derived from an EMBL/GenBank/DDBJ whole genome shotgun (WGS) entry which is preliminary data.</text>
</comment>
<organism evidence="1 2">
    <name type="scientific">Colletotrichum costaricense</name>
    <dbReference type="NCBI Taxonomy" id="1209916"/>
    <lineage>
        <taxon>Eukaryota</taxon>
        <taxon>Fungi</taxon>
        <taxon>Dikarya</taxon>
        <taxon>Ascomycota</taxon>
        <taxon>Pezizomycotina</taxon>
        <taxon>Sordariomycetes</taxon>
        <taxon>Hypocreomycetidae</taxon>
        <taxon>Glomerellales</taxon>
        <taxon>Glomerellaceae</taxon>
        <taxon>Colletotrichum</taxon>
        <taxon>Colletotrichum acutatum species complex</taxon>
    </lineage>
</organism>
<dbReference type="EMBL" id="MOOE01000023">
    <property type="protein sequence ID" value="KAK1510348.1"/>
    <property type="molecule type" value="Genomic_DNA"/>
</dbReference>
<dbReference type="Proteomes" id="UP001240678">
    <property type="component" value="Unassembled WGS sequence"/>
</dbReference>
<dbReference type="RefSeq" id="XP_060305924.1">
    <property type="nucleotide sequence ID" value="XM_060463321.1"/>
</dbReference>
<name>A0AAI9YHN4_9PEZI</name>
<evidence type="ECO:0000313" key="2">
    <source>
        <dbReference type="Proteomes" id="UP001240678"/>
    </source>
</evidence>
<proteinExistence type="predicted"/>
<sequence length="292" mass="32541">MLKRLLSFLHCASWYGSLFPLAFSARSDLGRLRGMCGSCFCAVFGLMLNAANRQPAALTRLLKFPVPCHKVMQYSRRKNNQSGCSCGRGGDQKYQNNRSWRDEVKFKGSTRIHLGDSSGLQYWILLTYCSSQRAWDFGANQRDDDQASFPRIKVNCAGLSFLSARSPDMSGCRCALVCPARRGAVALGWLGLVGGDWLHSSNLFVCPSIVKAAGFEVCVCALRLDGQTKPIQSSPVAAIPGYYEKQRSSTTQLREKRVWAGTLGMTIRSWSDRVTERQRQRQRQAITRCATT</sequence>
<accession>A0AAI9YHN4</accession>
<keyword evidence="2" id="KW-1185">Reference proteome</keyword>
<protein>
    <submittedName>
        <fullName evidence="1">Uncharacterized protein</fullName>
    </submittedName>
</protein>
<gene>
    <name evidence="1" type="ORF">CCOS01_15179</name>
</gene>
<dbReference type="AlphaFoldDB" id="A0AAI9YHN4"/>
<reference evidence="1 2" key="1">
    <citation type="submission" date="2016-10" db="EMBL/GenBank/DDBJ databases">
        <title>The genome sequence of Colletotrichum fioriniae PJ7.</title>
        <authorList>
            <person name="Baroncelli R."/>
        </authorList>
    </citation>
    <scope>NUCLEOTIDE SEQUENCE [LARGE SCALE GENOMIC DNA]</scope>
    <source>
        <strain evidence="1 2">IMI 309622</strain>
    </source>
</reference>
<dbReference type="GeneID" id="85346868"/>
<evidence type="ECO:0000313" key="1">
    <source>
        <dbReference type="EMBL" id="KAK1510348.1"/>
    </source>
</evidence>